<organism evidence="2 3">
    <name type="scientific">Dongia soli</name>
    <dbReference type="NCBI Taxonomy" id="600628"/>
    <lineage>
        <taxon>Bacteria</taxon>
        <taxon>Pseudomonadati</taxon>
        <taxon>Pseudomonadota</taxon>
        <taxon>Alphaproteobacteria</taxon>
        <taxon>Rhodospirillales</taxon>
        <taxon>Dongiaceae</taxon>
        <taxon>Dongia</taxon>
    </lineage>
</organism>
<proteinExistence type="predicted"/>
<protein>
    <submittedName>
        <fullName evidence="2">Uncharacterized protein</fullName>
    </submittedName>
</protein>
<feature type="signal peptide" evidence="1">
    <location>
        <begin position="1"/>
        <end position="27"/>
    </location>
</feature>
<evidence type="ECO:0000313" key="3">
    <source>
        <dbReference type="Proteomes" id="UP001279642"/>
    </source>
</evidence>
<feature type="chain" id="PRO_5047062177" evidence="1">
    <location>
        <begin position="28"/>
        <end position="126"/>
    </location>
</feature>
<gene>
    <name evidence="2" type="ORF">SMD27_03065</name>
</gene>
<evidence type="ECO:0000313" key="2">
    <source>
        <dbReference type="EMBL" id="MDY0881809.1"/>
    </source>
</evidence>
<reference evidence="2 3" key="1">
    <citation type="journal article" date="2016" name="Antonie Van Leeuwenhoek">
        <title>Dongia soli sp. nov., isolated from soil from Dokdo, Korea.</title>
        <authorList>
            <person name="Kim D.U."/>
            <person name="Lee H."/>
            <person name="Kim H."/>
            <person name="Kim S.G."/>
            <person name="Ka J.O."/>
        </authorList>
    </citation>
    <scope>NUCLEOTIDE SEQUENCE [LARGE SCALE GENOMIC DNA]</scope>
    <source>
        <strain evidence="2 3">D78</strain>
    </source>
</reference>
<dbReference type="Proteomes" id="UP001279642">
    <property type="component" value="Unassembled WGS sequence"/>
</dbReference>
<accession>A0ABU5E702</accession>
<comment type="caution">
    <text evidence="2">The sequence shown here is derived from an EMBL/GenBank/DDBJ whole genome shotgun (WGS) entry which is preliminary data.</text>
</comment>
<dbReference type="EMBL" id="JAXCLW010000001">
    <property type="protein sequence ID" value="MDY0881809.1"/>
    <property type="molecule type" value="Genomic_DNA"/>
</dbReference>
<name>A0ABU5E702_9PROT</name>
<dbReference type="RefSeq" id="WP_320506857.1">
    <property type="nucleotide sequence ID" value="NZ_JAXCLW010000001.1"/>
</dbReference>
<sequence length="126" mass="13517">MNPFGKCKLIRRLMLGLFLLAPLPAFAVEYLTAITDLPLAAGLVEQKEKTTVFDAPVGKIVTAYASGTVKADDVREFYDTTLPQLGWQQAASGTFHRKAETLKIDVLGGQGGGPVNVSFTLSSESK</sequence>
<keyword evidence="1" id="KW-0732">Signal</keyword>
<keyword evidence="3" id="KW-1185">Reference proteome</keyword>
<evidence type="ECO:0000256" key="1">
    <source>
        <dbReference type="SAM" id="SignalP"/>
    </source>
</evidence>